<gene>
    <name evidence="7" type="ORF">D7D94_08365</name>
</gene>
<dbReference type="PROSITE" id="PS51900">
    <property type="entry name" value="CB"/>
    <property type="match status" value="1"/>
</dbReference>
<dbReference type="InterPro" id="IPR050090">
    <property type="entry name" value="Tyrosine_recombinase_XerCD"/>
</dbReference>
<dbReference type="GO" id="GO:0003677">
    <property type="term" value="F:DNA binding"/>
    <property type="evidence" value="ECO:0007669"/>
    <property type="project" value="UniProtKB-UniRule"/>
</dbReference>
<dbReference type="PANTHER" id="PTHR30349:SF64">
    <property type="entry name" value="PROPHAGE INTEGRASE INTD-RELATED"/>
    <property type="match status" value="1"/>
</dbReference>
<accession>A0A6I6DRW7</accession>
<dbReference type="SUPFAM" id="SSF56349">
    <property type="entry name" value="DNA breaking-rejoining enzymes"/>
    <property type="match status" value="1"/>
</dbReference>
<dbReference type="Gene3D" id="1.10.443.10">
    <property type="entry name" value="Intergrase catalytic core"/>
    <property type="match status" value="1"/>
</dbReference>
<comment type="similarity">
    <text evidence="1">Belongs to the 'phage' integrase family.</text>
</comment>
<dbReference type="AlphaFoldDB" id="A0A6I6DRW7"/>
<dbReference type="Pfam" id="PF00589">
    <property type="entry name" value="Phage_integrase"/>
    <property type="match status" value="1"/>
</dbReference>
<keyword evidence="2 4" id="KW-0238">DNA-binding</keyword>
<dbReference type="Pfam" id="PF22022">
    <property type="entry name" value="Phage_int_M"/>
    <property type="match status" value="1"/>
</dbReference>
<keyword evidence="8" id="KW-1185">Reference proteome</keyword>
<evidence type="ECO:0000256" key="4">
    <source>
        <dbReference type="PROSITE-ProRule" id="PRU01248"/>
    </source>
</evidence>
<organism evidence="7 8">
    <name type="scientific">Microbacterium oryzae</name>
    <dbReference type="NCBI Taxonomy" id="743009"/>
    <lineage>
        <taxon>Bacteria</taxon>
        <taxon>Bacillati</taxon>
        <taxon>Actinomycetota</taxon>
        <taxon>Actinomycetes</taxon>
        <taxon>Micrococcales</taxon>
        <taxon>Microbacteriaceae</taxon>
        <taxon>Microbacterium</taxon>
    </lineage>
</organism>
<dbReference type="InterPro" id="IPR011010">
    <property type="entry name" value="DNA_brk_join_enz"/>
</dbReference>
<sequence length="379" mass="42457">MGSAYSYQTKNGLRWEARYRRPDGRPTRRGGFRRKMDAVAFINEVETAVNKGTYVSVSDGNVTVGKLGEDWLLAHAAAVKPSTWHSDESSWRVHVAPRWGLRKINTIQHTEIRKWVAELSARRSATTVKRAHGILAAILDGAVRDRRILANPAREVKTPKKKRKAKPYLTHAQVERLAATSKYPDFVRFLAYTGLRWGEVTGLKIRHVDRQRRCFWVNENAVRVNGHVQLGTPKPEKFRTVPYPAFLDDAIARACKGKSAEELLWPAQLGGYLSQGNSMSGWFAAAVKRIRAEDQRAADEARARGEEVPPVMPRVTPHDLRHTAASLAISAGANVKVVQRMLGHASATMTLDTYAELFEDDLHEVAEALDKQRATALQK</sequence>
<keyword evidence="3" id="KW-0233">DNA recombination</keyword>
<name>A0A6I6DRW7_9MICO</name>
<feature type="domain" description="Tyr recombinase" evidence="5">
    <location>
        <begin position="164"/>
        <end position="367"/>
    </location>
</feature>
<dbReference type="GO" id="GO:0015074">
    <property type="term" value="P:DNA integration"/>
    <property type="evidence" value="ECO:0007669"/>
    <property type="project" value="InterPro"/>
</dbReference>
<dbReference type="InterPro" id="IPR013762">
    <property type="entry name" value="Integrase-like_cat_sf"/>
</dbReference>
<dbReference type="CDD" id="cd01189">
    <property type="entry name" value="INT_ICEBs1_C_like"/>
    <property type="match status" value="1"/>
</dbReference>
<evidence type="ECO:0000313" key="7">
    <source>
        <dbReference type="EMBL" id="QGU27682.1"/>
    </source>
</evidence>
<evidence type="ECO:0000256" key="1">
    <source>
        <dbReference type="ARBA" id="ARBA00008857"/>
    </source>
</evidence>
<dbReference type="InterPro" id="IPR044068">
    <property type="entry name" value="CB"/>
</dbReference>
<dbReference type="EMBL" id="CP032550">
    <property type="protein sequence ID" value="QGU27682.1"/>
    <property type="molecule type" value="Genomic_DNA"/>
</dbReference>
<dbReference type="InterPro" id="IPR010998">
    <property type="entry name" value="Integrase_recombinase_N"/>
</dbReference>
<evidence type="ECO:0000313" key="8">
    <source>
        <dbReference type="Proteomes" id="UP000422989"/>
    </source>
</evidence>
<dbReference type="KEGG" id="moj:D7D94_08365"/>
<dbReference type="PROSITE" id="PS51898">
    <property type="entry name" value="TYR_RECOMBINASE"/>
    <property type="match status" value="1"/>
</dbReference>
<evidence type="ECO:0000256" key="2">
    <source>
        <dbReference type="ARBA" id="ARBA00023125"/>
    </source>
</evidence>
<dbReference type="InterPro" id="IPR002104">
    <property type="entry name" value="Integrase_catalytic"/>
</dbReference>
<dbReference type="InterPro" id="IPR053876">
    <property type="entry name" value="Phage_int_M"/>
</dbReference>
<feature type="domain" description="Core-binding (CB)" evidence="6">
    <location>
        <begin position="62"/>
        <end position="143"/>
    </location>
</feature>
<dbReference type="PANTHER" id="PTHR30349">
    <property type="entry name" value="PHAGE INTEGRASE-RELATED"/>
    <property type="match status" value="1"/>
</dbReference>
<reference evidence="7 8" key="1">
    <citation type="submission" date="2018-09" db="EMBL/GenBank/DDBJ databases">
        <title>Whole genome sequencing of Microbacterium oryzae strain MB-10T.</title>
        <authorList>
            <person name="Das S.K."/>
        </authorList>
    </citation>
    <scope>NUCLEOTIDE SEQUENCE [LARGE SCALE GENOMIC DNA]</scope>
    <source>
        <strain evidence="7 8">MB-10</strain>
    </source>
</reference>
<dbReference type="OrthoDB" id="1822491at2"/>
<proteinExistence type="inferred from homology"/>
<evidence type="ECO:0000259" key="6">
    <source>
        <dbReference type="PROSITE" id="PS51900"/>
    </source>
</evidence>
<dbReference type="RefSeq" id="WP_156242181.1">
    <property type="nucleotide sequence ID" value="NZ_BAAAZL010000004.1"/>
</dbReference>
<dbReference type="GO" id="GO:0006310">
    <property type="term" value="P:DNA recombination"/>
    <property type="evidence" value="ECO:0007669"/>
    <property type="project" value="UniProtKB-KW"/>
</dbReference>
<protein>
    <submittedName>
        <fullName evidence="7">Site-specific integrase</fullName>
    </submittedName>
</protein>
<evidence type="ECO:0000256" key="3">
    <source>
        <dbReference type="ARBA" id="ARBA00023172"/>
    </source>
</evidence>
<dbReference type="Gene3D" id="1.10.150.130">
    <property type="match status" value="1"/>
</dbReference>
<evidence type="ECO:0000259" key="5">
    <source>
        <dbReference type="PROSITE" id="PS51898"/>
    </source>
</evidence>
<dbReference type="Proteomes" id="UP000422989">
    <property type="component" value="Chromosome"/>
</dbReference>